<comment type="caution">
    <text evidence="1">The sequence shown here is derived from an EMBL/GenBank/DDBJ whole genome shotgun (WGS) entry which is preliminary data.</text>
</comment>
<organism evidence="1 2">
    <name type="scientific">Gigaspora margarita</name>
    <dbReference type="NCBI Taxonomy" id="4874"/>
    <lineage>
        <taxon>Eukaryota</taxon>
        <taxon>Fungi</taxon>
        <taxon>Fungi incertae sedis</taxon>
        <taxon>Mucoromycota</taxon>
        <taxon>Glomeromycotina</taxon>
        <taxon>Glomeromycetes</taxon>
        <taxon>Diversisporales</taxon>
        <taxon>Gigasporaceae</taxon>
        <taxon>Gigaspora</taxon>
    </lineage>
</organism>
<reference evidence="1 2" key="1">
    <citation type="journal article" date="2019" name="Environ. Microbiol.">
        <title>At the nexus of three kingdoms: the genome of the mycorrhizal fungus Gigaspora margarita provides insights into plant, endobacterial and fungal interactions.</title>
        <authorList>
            <person name="Venice F."/>
            <person name="Ghignone S."/>
            <person name="Salvioli di Fossalunga A."/>
            <person name="Amselem J."/>
            <person name="Novero M."/>
            <person name="Xianan X."/>
            <person name="Sedzielewska Toro K."/>
            <person name="Morin E."/>
            <person name="Lipzen A."/>
            <person name="Grigoriev I.V."/>
            <person name="Henrissat B."/>
            <person name="Martin F.M."/>
            <person name="Bonfante P."/>
        </authorList>
    </citation>
    <scope>NUCLEOTIDE SEQUENCE [LARGE SCALE GENOMIC DNA]</scope>
    <source>
        <strain evidence="1 2">BEG34</strain>
    </source>
</reference>
<name>A0A8H3WUZ6_GIGMA</name>
<dbReference type="Proteomes" id="UP000439903">
    <property type="component" value="Unassembled WGS sequence"/>
</dbReference>
<protein>
    <submittedName>
        <fullName evidence="1">Rho family GTPase Rho1</fullName>
    </submittedName>
</protein>
<evidence type="ECO:0000313" key="2">
    <source>
        <dbReference type="Proteomes" id="UP000439903"/>
    </source>
</evidence>
<evidence type="ECO:0000313" key="1">
    <source>
        <dbReference type="EMBL" id="KAF0352757.1"/>
    </source>
</evidence>
<dbReference type="AlphaFoldDB" id="A0A8H3WUZ6"/>
<sequence>MDLDPQKRPFADEIWNILGEWNDNMESSDNTSKIKNQFLDADKIVKTLPLNLPKHSDFMYTSKIINTKKILIEINASRSMDFVEMPNDL</sequence>
<dbReference type="EMBL" id="WTPW01003146">
    <property type="protein sequence ID" value="KAF0352757.1"/>
    <property type="molecule type" value="Genomic_DNA"/>
</dbReference>
<accession>A0A8H3WUZ6</accession>
<gene>
    <name evidence="1" type="ORF">F8M41_015194</name>
</gene>
<proteinExistence type="predicted"/>
<keyword evidence="2" id="KW-1185">Reference proteome</keyword>
<dbReference type="OrthoDB" id="2445072at2759"/>